<dbReference type="Proteomes" id="UP001479436">
    <property type="component" value="Unassembled WGS sequence"/>
</dbReference>
<gene>
    <name evidence="9" type="primary">SPT7</name>
    <name evidence="9" type="ORF">K7432_003123</name>
</gene>
<feature type="compositionally biased region" description="Polar residues" evidence="7">
    <location>
        <begin position="482"/>
        <end position="494"/>
    </location>
</feature>
<evidence type="ECO:0000256" key="4">
    <source>
        <dbReference type="ARBA" id="ARBA00023163"/>
    </source>
</evidence>
<keyword evidence="5" id="KW-0539">Nucleus</keyword>
<evidence type="ECO:0000313" key="9">
    <source>
        <dbReference type="EMBL" id="KAK9721801.1"/>
    </source>
</evidence>
<evidence type="ECO:0000256" key="3">
    <source>
        <dbReference type="ARBA" id="ARBA00023117"/>
    </source>
</evidence>
<feature type="compositionally biased region" description="Basic and acidic residues" evidence="7">
    <location>
        <begin position="495"/>
        <end position="523"/>
    </location>
</feature>
<dbReference type="Gene3D" id="1.10.20.10">
    <property type="entry name" value="Histone, subunit A"/>
    <property type="match status" value="1"/>
</dbReference>
<dbReference type="SMART" id="SM00297">
    <property type="entry name" value="BROMO"/>
    <property type="match status" value="1"/>
</dbReference>
<feature type="region of interest" description="Disordered" evidence="7">
    <location>
        <begin position="704"/>
        <end position="726"/>
    </location>
</feature>
<keyword evidence="3 6" id="KW-0103">Bromodomain</keyword>
<evidence type="ECO:0000256" key="2">
    <source>
        <dbReference type="ARBA" id="ARBA00023015"/>
    </source>
</evidence>
<reference evidence="9 10" key="1">
    <citation type="submission" date="2023-04" db="EMBL/GenBank/DDBJ databases">
        <title>Genome of Basidiobolus ranarum AG-B5.</title>
        <authorList>
            <person name="Stajich J.E."/>
            <person name="Carter-House D."/>
            <person name="Gryganskyi A."/>
        </authorList>
    </citation>
    <scope>NUCLEOTIDE SEQUENCE [LARGE SCALE GENOMIC DNA]</scope>
    <source>
        <strain evidence="9 10">AG-B5</strain>
    </source>
</reference>
<feature type="compositionally biased region" description="Basic and acidic residues" evidence="7">
    <location>
        <begin position="450"/>
        <end position="481"/>
    </location>
</feature>
<feature type="region of interest" description="Disordered" evidence="7">
    <location>
        <begin position="910"/>
        <end position="935"/>
    </location>
</feature>
<name>A0ABR2W6P0_9FUNG</name>
<accession>A0ABR2W6P0</accession>
<dbReference type="Gene3D" id="1.20.920.10">
    <property type="entry name" value="Bromodomain-like"/>
    <property type="match status" value="1"/>
</dbReference>
<keyword evidence="2" id="KW-0805">Transcription regulation</keyword>
<feature type="compositionally biased region" description="Pro residues" evidence="7">
    <location>
        <begin position="922"/>
        <end position="933"/>
    </location>
</feature>
<dbReference type="CDD" id="cd22927">
    <property type="entry name" value="HFD_SPT7"/>
    <property type="match status" value="1"/>
</dbReference>
<feature type="compositionally biased region" description="Basic and acidic residues" evidence="7">
    <location>
        <begin position="253"/>
        <end position="262"/>
    </location>
</feature>
<keyword evidence="10" id="KW-1185">Reference proteome</keyword>
<comment type="caution">
    <text evidence="9">The sequence shown here is derived from an EMBL/GenBank/DDBJ whole genome shotgun (WGS) entry which is preliminary data.</text>
</comment>
<dbReference type="Pfam" id="PF07524">
    <property type="entry name" value="Bromo_TP"/>
    <property type="match status" value="1"/>
</dbReference>
<evidence type="ECO:0000313" key="10">
    <source>
        <dbReference type="Proteomes" id="UP001479436"/>
    </source>
</evidence>
<dbReference type="InterPro" id="IPR036427">
    <property type="entry name" value="Bromodomain-like_sf"/>
</dbReference>
<feature type="domain" description="Bromo" evidence="8">
    <location>
        <begin position="349"/>
        <end position="419"/>
    </location>
</feature>
<organism evidence="9 10">
    <name type="scientific">Basidiobolus ranarum</name>
    <dbReference type="NCBI Taxonomy" id="34480"/>
    <lineage>
        <taxon>Eukaryota</taxon>
        <taxon>Fungi</taxon>
        <taxon>Fungi incertae sedis</taxon>
        <taxon>Zoopagomycota</taxon>
        <taxon>Entomophthoromycotina</taxon>
        <taxon>Basidiobolomycetes</taxon>
        <taxon>Basidiobolales</taxon>
        <taxon>Basidiobolaceae</taxon>
        <taxon>Basidiobolus</taxon>
    </lineage>
</organism>
<dbReference type="PANTHER" id="PTHR47343">
    <property type="entry name" value="TRANSCRIPTIONAL ACTIVATOR SPT7"/>
    <property type="match status" value="1"/>
</dbReference>
<evidence type="ECO:0000256" key="6">
    <source>
        <dbReference type="PROSITE-ProRule" id="PRU00035"/>
    </source>
</evidence>
<protein>
    <submittedName>
        <fullName evidence="9">Transcriptional activator spt7</fullName>
    </submittedName>
</protein>
<dbReference type="PROSITE" id="PS00633">
    <property type="entry name" value="BROMODOMAIN_1"/>
    <property type="match status" value="1"/>
</dbReference>
<evidence type="ECO:0000259" key="8">
    <source>
        <dbReference type="PROSITE" id="PS50014"/>
    </source>
</evidence>
<feature type="region of interest" description="Disordered" evidence="7">
    <location>
        <begin position="253"/>
        <end position="278"/>
    </location>
</feature>
<evidence type="ECO:0000256" key="1">
    <source>
        <dbReference type="ARBA" id="ARBA00004123"/>
    </source>
</evidence>
<evidence type="ECO:0000256" key="7">
    <source>
        <dbReference type="SAM" id="MobiDB-lite"/>
    </source>
</evidence>
<dbReference type="InterPro" id="IPR018359">
    <property type="entry name" value="Bromodomain_CS"/>
</dbReference>
<feature type="region of interest" description="Disordered" evidence="7">
    <location>
        <begin position="450"/>
        <end position="523"/>
    </location>
</feature>
<keyword evidence="4" id="KW-0804">Transcription</keyword>
<feature type="region of interest" description="Disordered" evidence="7">
    <location>
        <begin position="1018"/>
        <end position="1054"/>
    </location>
</feature>
<dbReference type="Pfam" id="PF00439">
    <property type="entry name" value="Bromodomain"/>
    <property type="match status" value="1"/>
</dbReference>
<comment type="subcellular location">
    <subcellularLocation>
        <location evidence="1">Nucleus</location>
    </subcellularLocation>
</comment>
<dbReference type="PROSITE" id="PS50014">
    <property type="entry name" value="BROMODOMAIN_2"/>
    <property type="match status" value="1"/>
</dbReference>
<dbReference type="InterPro" id="IPR009072">
    <property type="entry name" value="Histone-fold"/>
</dbReference>
<dbReference type="InterPro" id="IPR006565">
    <property type="entry name" value="BTP"/>
</dbReference>
<dbReference type="SUPFAM" id="SSF47370">
    <property type="entry name" value="Bromodomain"/>
    <property type="match status" value="1"/>
</dbReference>
<dbReference type="PRINTS" id="PR00503">
    <property type="entry name" value="BROMODOMAIN"/>
</dbReference>
<sequence length="1054" mass="120677">MVFASFPRSFLKISYEAAKQIDNNNEVQFYLTEVEYFYFKEALKDRNTWQKFFAIEFEPKSLELQSEESLISKHFDVITTETEPDLISNSSKDTPNKEDFPRLDNNSYSIKCIAAFRTRAMLYEQLYSGNIQNFNCCSFPLIDLDEITPEPLSKTVATNGVFGENVATKKRRVIEEDYDDDYDEEEEESVIISSQVPSPATYNDDFSKKLEEIPCFQRKKDEEYPVNSVYYTVEFDQAAIAEQQLIEEKLKIEEETQSKDPEPIDAQPTQVAEKEKEEVKNPLLNINSGMKHLLTAISSKRNMTSLTDHEIKSLLTDVRPHRSKWASDEKVGQEELYECCEKIINELRNYTEHSLPFLNKVSKREAPDYFDIVKHPMDLGTMGKKLKTFQYKSKAEFTVDLNLIYANCLAYNTDPASIYRKHAYAMKKKTNLLLANVPDIVIRDKAEVDAEKAQNEELKKKDTEESQTKPEEQTPKVESENTNHTTSVSQSVATTERESSESIENASKDEETQPSETTHEKLKTIKVFEEPQLHTWRTLTRKLRAEKAEHQEVQRTRPFSEQQALLRTPQGMKHYESSLTSHDCVLVLSDGSAEESEEEDRFEFIAKTFKKRPKKKVKEVFVPEYHLQSGFPDVYQPILDIHEQNRLFEEDTNESKDAPNIALYPGCRFSKQGVSGMVDTNIEELKKIRIVHTKIMNAKMNMPIDPRASDAQKDEDFEIEEPPSPDGVGLPPLLISKEIGNTMLERASTKLLAHAGFEAAQPIALALLTDVVIEFFLNLGKTLRSYMDSYNHGMSAEEIILHSLYENGIRSVDALEGYVRDDVFRYNNRLNDLHRRLDASYQDILTQNTDGDPTLDEHIFDSEDAFASGGFGEELGEDFFGFKELGLDKEFNISTLSVPTKLWFGQKQNRNIPSQSTSAPTPDVPYPPPPSFPPIKSSDGVIGLLRIYYAKKLEENNGDFVEDEFLSPKMRNPFKPRYPPVTKVIGAGDKKPADISAANAKINKKKRLEYEAAMAERAEKKKQKAEAKAAKLAEKADKKKLREEEREKQKQSKK</sequence>
<proteinExistence type="predicted"/>
<dbReference type="InterPro" id="IPR037782">
    <property type="entry name" value="Spt7"/>
</dbReference>
<dbReference type="EMBL" id="JASJQH010006967">
    <property type="protein sequence ID" value="KAK9721801.1"/>
    <property type="molecule type" value="Genomic_DNA"/>
</dbReference>
<dbReference type="InterPro" id="IPR001487">
    <property type="entry name" value="Bromodomain"/>
</dbReference>
<evidence type="ECO:0000256" key="5">
    <source>
        <dbReference type="ARBA" id="ARBA00023242"/>
    </source>
</evidence>
<dbReference type="PANTHER" id="PTHR47343:SF1">
    <property type="entry name" value="TRANSCRIPTIONAL ACTIVATOR SPT7"/>
    <property type="match status" value="1"/>
</dbReference>